<dbReference type="FunFam" id="1.10.579.10:FF:000002">
    <property type="entry name" value="Deoxyribodipyrimidine photolyase"/>
    <property type="match status" value="1"/>
</dbReference>
<keyword evidence="8" id="KW-0274">FAD</keyword>
<dbReference type="PROSITE" id="PS01083">
    <property type="entry name" value="DNA_PHOTOLYASES_2_1"/>
    <property type="match status" value="1"/>
</dbReference>
<dbReference type="Gene3D" id="1.25.40.80">
    <property type="match status" value="1"/>
</dbReference>
<evidence type="ECO:0000256" key="7">
    <source>
        <dbReference type="ARBA" id="ARBA00022763"/>
    </source>
</evidence>
<evidence type="ECO:0000256" key="8">
    <source>
        <dbReference type="ARBA" id="ARBA00022827"/>
    </source>
</evidence>
<dbReference type="Gene3D" id="3.40.50.620">
    <property type="entry name" value="HUPs"/>
    <property type="match status" value="1"/>
</dbReference>
<evidence type="ECO:0000256" key="13">
    <source>
        <dbReference type="ARBA" id="ARBA00033999"/>
    </source>
</evidence>
<evidence type="ECO:0000256" key="5">
    <source>
        <dbReference type="ARBA" id="ARBA00014046"/>
    </source>
</evidence>
<comment type="catalytic activity">
    <reaction evidence="13">
        <text>cyclobutadipyrimidine (in DNA) = 2 pyrimidine residues (in DNA).</text>
        <dbReference type="EC" id="4.1.99.3"/>
    </reaction>
</comment>
<dbReference type="GO" id="GO:0003677">
    <property type="term" value="F:DNA binding"/>
    <property type="evidence" value="ECO:0007669"/>
    <property type="project" value="UniProtKB-KW"/>
</dbReference>
<evidence type="ECO:0000256" key="2">
    <source>
        <dbReference type="ARBA" id="ARBA00001974"/>
    </source>
</evidence>
<dbReference type="InterPro" id="IPR006050">
    <property type="entry name" value="DNA_photolyase_N"/>
</dbReference>
<dbReference type="AlphaFoldDB" id="A0A1G6CD15"/>
<dbReference type="InterPro" id="IPR036134">
    <property type="entry name" value="Crypto/Photolyase_FAD-like_sf"/>
</dbReference>
<dbReference type="GO" id="GO:0000719">
    <property type="term" value="P:photoreactive repair"/>
    <property type="evidence" value="ECO:0007669"/>
    <property type="project" value="TreeGrafter"/>
</dbReference>
<gene>
    <name evidence="15" type="ORF">SAMN05660653_01494</name>
</gene>
<dbReference type="InterPro" id="IPR052219">
    <property type="entry name" value="Photolyase_Class-2"/>
</dbReference>
<reference evidence="15 16" key="1">
    <citation type="submission" date="2016-10" db="EMBL/GenBank/DDBJ databases">
        <authorList>
            <person name="de Groot N.N."/>
        </authorList>
    </citation>
    <scope>NUCLEOTIDE SEQUENCE [LARGE SCALE GENOMIC DNA]</scope>
    <source>
        <strain evidence="15 16">ASO4-2</strain>
    </source>
</reference>
<dbReference type="InterPro" id="IPR036155">
    <property type="entry name" value="Crypto/Photolyase_N_sf"/>
</dbReference>
<dbReference type="GO" id="GO:0009650">
    <property type="term" value="P:UV protection"/>
    <property type="evidence" value="ECO:0007669"/>
    <property type="project" value="UniProtKB-ARBA"/>
</dbReference>
<evidence type="ECO:0000256" key="4">
    <source>
        <dbReference type="ARBA" id="ARBA00013149"/>
    </source>
</evidence>
<comment type="cofactor">
    <cofactor evidence="1">
        <name>(6R)-5,10-methylene-5,6,7,8-tetrahydrofolate</name>
        <dbReference type="ChEBI" id="CHEBI:15636"/>
    </cofactor>
</comment>
<dbReference type="InterPro" id="IPR032673">
    <property type="entry name" value="DNA_photolyase_2_CS"/>
</dbReference>
<evidence type="ECO:0000256" key="12">
    <source>
        <dbReference type="ARBA" id="ARBA00031671"/>
    </source>
</evidence>
<dbReference type="NCBIfam" id="TIGR00591">
    <property type="entry name" value="phr2"/>
    <property type="match status" value="1"/>
</dbReference>
<keyword evidence="7" id="KW-0227">DNA damage</keyword>
<name>A0A1G6CD15_9BACT</name>
<evidence type="ECO:0000256" key="11">
    <source>
        <dbReference type="ARBA" id="ARBA00023239"/>
    </source>
</evidence>
<dbReference type="Gene3D" id="1.10.579.10">
    <property type="entry name" value="DNA Cyclobutane Dipyrimidine Photolyase, subunit A, domain 3"/>
    <property type="match status" value="1"/>
</dbReference>
<evidence type="ECO:0000313" key="15">
    <source>
        <dbReference type="EMBL" id="SDB30768.1"/>
    </source>
</evidence>
<dbReference type="SUPFAM" id="SSF52425">
    <property type="entry name" value="Cryptochrome/photolyase, N-terminal domain"/>
    <property type="match status" value="1"/>
</dbReference>
<dbReference type="InterPro" id="IPR008148">
    <property type="entry name" value="DNA_photolyase_2"/>
</dbReference>
<evidence type="ECO:0000256" key="3">
    <source>
        <dbReference type="ARBA" id="ARBA00006409"/>
    </source>
</evidence>
<dbReference type="GO" id="GO:0003904">
    <property type="term" value="F:deoxyribodipyrimidine photo-lyase activity"/>
    <property type="evidence" value="ECO:0007669"/>
    <property type="project" value="UniProtKB-EC"/>
</dbReference>
<dbReference type="PANTHER" id="PTHR10211:SF0">
    <property type="entry name" value="DEOXYRIBODIPYRIMIDINE PHOTO-LYASE"/>
    <property type="match status" value="1"/>
</dbReference>
<comment type="cofactor">
    <cofactor evidence="2">
        <name>FAD</name>
        <dbReference type="ChEBI" id="CHEBI:57692"/>
    </cofactor>
</comment>
<keyword evidence="10" id="KW-0234">DNA repair</keyword>
<dbReference type="SUPFAM" id="SSF48173">
    <property type="entry name" value="Cryptochrome/photolyase FAD-binding domain"/>
    <property type="match status" value="1"/>
</dbReference>
<dbReference type="FunFam" id="3.40.50.620:FF:000110">
    <property type="entry name" value="Deoxyribodipyrimidine photolyase"/>
    <property type="match status" value="1"/>
</dbReference>
<evidence type="ECO:0000313" key="16">
    <source>
        <dbReference type="Proteomes" id="UP000198771"/>
    </source>
</evidence>
<protein>
    <recommendedName>
        <fullName evidence="5">Deoxyribodipyrimidine photo-lyase</fullName>
        <ecNumber evidence="4">4.1.99.3</ecNumber>
    </recommendedName>
    <alternativeName>
        <fullName evidence="12">DNA photolyase</fullName>
    </alternativeName>
</protein>
<dbReference type="InterPro" id="IPR014729">
    <property type="entry name" value="Rossmann-like_a/b/a_fold"/>
</dbReference>
<dbReference type="EC" id="4.1.99.3" evidence="4"/>
<dbReference type="RefSeq" id="WP_092119453.1">
    <property type="nucleotide sequence ID" value="NZ_FMXO01000007.1"/>
</dbReference>
<evidence type="ECO:0000256" key="6">
    <source>
        <dbReference type="ARBA" id="ARBA00022630"/>
    </source>
</evidence>
<accession>A0A1G6CD15</accession>
<evidence type="ECO:0000256" key="10">
    <source>
        <dbReference type="ARBA" id="ARBA00023204"/>
    </source>
</evidence>
<dbReference type="Pfam" id="PF00875">
    <property type="entry name" value="DNA_photolyase"/>
    <property type="match status" value="1"/>
</dbReference>
<dbReference type="PANTHER" id="PTHR10211">
    <property type="entry name" value="DEOXYRIBODIPYRIMIDINE PHOTOLYASE"/>
    <property type="match status" value="1"/>
</dbReference>
<evidence type="ECO:0000259" key="14">
    <source>
        <dbReference type="PROSITE" id="PS51645"/>
    </source>
</evidence>
<comment type="similarity">
    <text evidence="3">Belongs to the DNA photolyase class-2 family.</text>
</comment>
<keyword evidence="11 15" id="KW-0456">Lyase</keyword>
<keyword evidence="16" id="KW-1185">Reference proteome</keyword>
<evidence type="ECO:0000256" key="9">
    <source>
        <dbReference type="ARBA" id="ARBA00023125"/>
    </source>
</evidence>
<evidence type="ECO:0000256" key="1">
    <source>
        <dbReference type="ARBA" id="ARBA00001932"/>
    </source>
</evidence>
<dbReference type="Proteomes" id="UP000198771">
    <property type="component" value="Unassembled WGS sequence"/>
</dbReference>
<proteinExistence type="inferred from homology"/>
<organism evidence="15 16">
    <name type="scientific">Desulfonatronum thiosulfatophilum</name>
    <dbReference type="NCBI Taxonomy" id="617002"/>
    <lineage>
        <taxon>Bacteria</taxon>
        <taxon>Pseudomonadati</taxon>
        <taxon>Thermodesulfobacteriota</taxon>
        <taxon>Desulfovibrionia</taxon>
        <taxon>Desulfovibrionales</taxon>
        <taxon>Desulfonatronaceae</taxon>
        <taxon>Desulfonatronum</taxon>
    </lineage>
</organism>
<dbReference type="STRING" id="617002.SAMN05660653_01494"/>
<feature type="domain" description="Photolyase/cryptochrome alpha/beta" evidence="14">
    <location>
        <begin position="23"/>
        <end position="153"/>
    </location>
</feature>
<dbReference type="PROSITE" id="PS51645">
    <property type="entry name" value="PHR_CRY_ALPHA_BETA"/>
    <property type="match status" value="1"/>
</dbReference>
<dbReference type="OrthoDB" id="9772484at2"/>
<dbReference type="EMBL" id="FMXO01000007">
    <property type="protein sequence ID" value="SDB30768.1"/>
    <property type="molecule type" value="Genomic_DNA"/>
</dbReference>
<keyword evidence="6" id="KW-0285">Flavoprotein</keyword>
<dbReference type="FunFam" id="1.25.40.80:FF:000004">
    <property type="entry name" value="Deoxyribodipyrimidine photolyase"/>
    <property type="match status" value="1"/>
</dbReference>
<keyword evidence="9" id="KW-0238">DNA-binding</keyword>
<sequence length="461" mass="53125">MTRNIHSARIRLIREPSGRPQAGPVVYWMSRDQRVRDNWALLFAADQAAERGVPLSVLFCLSPKFLDAAIRHYGFLLQGLAEVENVLRARQIAFALRLGEVVPSVIDFLRETNAGMLITDFDPLRIKRQWKQDVSAEVDIPVFEVDAHNIVPCWETSSKQEYAARTIRPKIHRRLDEFLTDFPDLAHPPAAMQDLPPVDWQAARSSLQVDMNVAEVDWLRPGEEGARAMLREFLDHRLERYEQRNDPNADVLSNLSPYLHFGQISAQRVALEVMNSNKSPAAREAFLEELIVRRELADNFCWHNKDYDRVDGFPDWAKKTLDKHRKDPRDHCYGLEAFETAATHGALWNAAQQEMVSTGKMHGYMRMYWAKKILEWTTSPEEAMSIAILLNDKYSLDGRDPNGYTGIAWSIGGVHDRPWFERPIFGQIRYMNAKGCARKFDTRAYIKRFTTPELPLDPHLQ</sequence>